<keyword evidence="2" id="KW-1185">Reference proteome</keyword>
<dbReference type="KEGG" id="dfd:Desfe_0774"/>
<sequence>MSGIGEHVKLSTEEFVKEAIEIVSRAESRGVKLRILGACAIYIHSMHEQRAINIYRSLGRFTSSGALFTDLDLMAYSKQRKDVIKFFEEELKFKYDPLIKALFSGKRLIYFHPQNLYHVDVFFDVLEFNHDVYFGKEPGKGRLELDNPTISLADLVLEKLQITKINLKDLVDLAVLFRAHDICGQDIHKECIDGNHIATILSDDWGFWYDATSNLGKLIKFLEDKQREGLLDNSDVEDVKWKTGKLMELIDRTPKTKNWIKRSKIGTSKPWYREVEEVVR</sequence>
<accession>I3XRU7</accession>
<dbReference type="RefSeq" id="WP_014767571.1">
    <property type="nucleotide sequence ID" value="NC_018001.1"/>
</dbReference>
<dbReference type="HOGENOM" id="CLU_093138_0_0_2"/>
<dbReference type="GeneID" id="13061148"/>
<name>I3XRU7_DESAM</name>
<dbReference type="eggNOG" id="arCOG06048">
    <property type="taxonomic scope" value="Archaea"/>
</dbReference>
<gene>
    <name evidence="1" type="ORF">Desfe_0774</name>
</gene>
<dbReference type="EMBL" id="CP003321">
    <property type="protein sequence ID" value="AFL66671.1"/>
    <property type="molecule type" value="Genomic_DNA"/>
</dbReference>
<proteinExistence type="predicted"/>
<dbReference type="AlphaFoldDB" id="I3XRU7"/>
<dbReference type="OrthoDB" id="298589at2157"/>
<protein>
    <recommendedName>
        <fullName evidence="3">Nucleotidyltransferase family protein</fullName>
    </recommendedName>
</protein>
<reference evidence="1 2" key="1">
    <citation type="journal article" date="2012" name="J. Bacteriol.">
        <title>Complete Genome Sequence of Desulfurococcus fermentans, a Hyperthermophilic Cellulolytic Crenarchaeon Isolated from a Freshwater Hot Spring in Kamchatka, Russia.</title>
        <authorList>
            <person name="Susanti D."/>
            <person name="Johnson E.F."/>
            <person name="Rodriguez J.R."/>
            <person name="Anderson I."/>
            <person name="Perevalova A.A."/>
            <person name="Kyrpides N."/>
            <person name="Lucas S."/>
            <person name="Han J."/>
            <person name="Lapidus A."/>
            <person name="Cheng J.F."/>
            <person name="Goodwin L."/>
            <person name="Pitluck S."/>
            <person name="Mavrommatis K."/>
            <person name="Peters L."/>
            <person name="Land M.L."/>
            <person name="Hauser L."/>
            <person name="Gopalan V."/>
            <person name="Chan P.P."/>
            <person name="Lowe T.M."/>
            <person name="Atomi H."/>
            <person name="Bonch-Osmolovskaya E.A."/>
            <person name="Woyke T."/>
            <person name="Mukhopadhyay B."/>
        </authorList>
    </citation>
    <scope>NUCLEOTIDE SEQUENCE [LARGE SCALE GENOMIC DNA]</scope>
    <source>
        <strain evidence="1 2">DSM 16532</strain>
    </source>
</reference>
<evidence type="ECO:0008006" key="3">
    <source>
        <dbReference type="Google" id="ProtNLM"/>
    </source>
</evidence>
<dbReference type="Proteomes" id="UP000006175">
    <property type="component" value="Chromosome"/>
</dbReference>
<evidence type="ECO:0000313" key="2">
    <source>
        <dbReference type="Proteomes" id="UP000006175"/>
    </source>
</evidence>
<organism evidence="1 2">
    <name type="scientific">Desulfurococcus amylolyticus DSM 16532</name>
    <dbReference type="NCBI Taxonomy" id="768672"/>
    <lineage>
        <taxon>Archaea</taxon>
        <taxon>Thermoproteota</taxon>
        <taxon>Thermoprotei</taxon>
        <taxon>Desulfurococcales</taxon>
        <taxon>Desulfurococcaceae</taxon>
        <taxon>Desulfurococcus</taxon>
    </lineage>
</organism>
<evidence type="ECO:0000313" key="1">
    <source>
        <dbReference type="EMBL" id="AFL66671.1"/>
    </source>
</evidence>